<accession>A0A7C9C9L3</accession>
<organism evidence="3">
    <name type="scientific">Opuntia streptacantha</name>
    <name type="common">Prickly pear cactus</name>
    <name type="synonym">Opuntia cardona</name>
    <dbReference type="NCBI Taxonomy" id="393608"/>
    <lineage>
        <taxon>Eukaryota</taxon>
        <taxon>Viridiplantae</taxon>
        <taxon>Streptophyta</taxon>
        <taxon>Embryophyta</taxon>
        <taxon>Tracheophyta</taxon>
        <taxon>Spermatophyta</taxon>
        <taxon>Magnoliopsida</taxon>
        <taxon>eudicotyledons</taxon>
        <taxon>Gunneridae</taxon>
        <taxon>Pentapetalae</taxon>
        <taxon>Caryophyllales</taxon>
        <taxon>Cactineae</taxon>
        <taxon>Cactaceae</taxon>
        <taxon>Opuntioideae</taxon>
        <taxon>Opuntia</taxon>
    </lineage>
</organism>
<dbReference type="EMBL" id="GISG01001170">
    <property type="protein sequence ID" value="MBA4614141.1"/>
    <property type="molecule type" value="Transcribed_RNA"/>
</dbReference>
<dbReference type="AlphaFoldDB" id="A0A7C9C9L3"/>
<evidence type="ECO:0000256" key="1">
    <source>
        <dbReference type="SAM" id="MobiDB-lite"/>
    </source>
</evidence>
<sequence length="160" mass="18781">MGILRYHEYIKGHRSLPDFAKSLNLFSCLEYVRYFRAYLGNTEELAFPFFIPPPSFPEKLPFRLFFPPPSWLEWGYRSRNDIKVRVRLDLMHFAKSASRFVVLSDSEEEDDEEGEEDGGGGGDKREEHLTGWRKYLMGYTLGFSFSPVMSFFWVISHDIS</sequence>
<name>A0A7C9C9L3_OPUST</name>
<evidence type="ECO:0000256" key="2">
    <source>
        <dbReference type="SAM" id="Phobius"/>
    </source>
</evidence>
<evidence type="ECO:0000313" key="3">
    <source>
        <dbReference type="EMBL" id="MBA4614141.1"/>
    </source>
</evidence>
<feature type="region of interest" description="Disordered" evidence="1">
    <location>
        <begin position="104"/>
        <end position="125"/>
    </location>
</feature>
<proteinExistence type="predicted"/>
<keyword evidence="2" id="KW-0472">Membrane</keyword>
<keyword evidence="2" id="KW-0812">Transmembrane</keyword>
<feature type="compositionally biased region" description="Acidic residues" evidence="1">
    <location>
        <begin position="105"/>
        <end position="118"/>
    </location>
</feature>
<protein>
    <submittedName>
        <fullName evidence="3">Uncharacterized protein</fullName>
    </submittedName>
</protein>
<reference evidence="3" key="2">
    <citation type="submission" date="2020-07" db="EMBL/GenBank/DDBJ databases">
        <authorList>
            <person name="Vera ALvarez R."/>
            <person name="Arias-Moreno D.M."/>
            <person name="Jimenez-Jacinto V."/>
            <person name="Jimenez-Bremont J.F."/>
            <person name="Swaminathan K."/>
            <person name="Moose S.P."/>
            <person name="Guerrero-Gonzalez M.L."/>
            <person name="Marino-Ramirez L."/>
            <person name="Landsman D."/>
            <person name="Rodriguez-Kessler M."/>
            <person name="Delgado-Sanchez P."/>
        </authorList>
    </citation>
    <scope>NUCLEOTIDE SEQUENCE</scope>
    <source>
        <tissue evidence="3">Cladode</tissue>
    </source>
</reference>
<keyword evidence="2" id="KW-1133">Transmembrane helix</keyword>
<reference evidence="3" key="1">
    <citation type="journal article" date="2013" name="J. Plant Res.">
        <title>Effect of fungi and light on seed germination of three Opuntia species from semiarid lands of central Mexico.</title>
        <authorList>
            <person name="Delgado-Sanchez P."/>
            <person name="Jimenez-Bremont J.F."/>
            <person name="Guerrero-Gonzalez Mde L."/>
            <person name="Flores J."/>
        </authorList>
    </citation>
    <scope>NUCLEOTIDE SEQUENCE</scope>
    <source>
        <tissue evidence="3">Cladode</tissue>
    </source>
</reference>
<feature type="transmembrane region" description="Helical" evidence="2">
    <location>
        <begin position="135"/>
        <end position="155"/>
    </location>
</feature>